<protein>
    <submittedName>
        <fullName evidence="4">C4-type zinc ribbon domain-containing protein</fullName>
    </submittedName>
</protein>
<dbReference type="Pfam" id="PF02591">
    <property type="entry name" value="Zn_ribbon_9"/>
    <property type="match status" value="1"/>
</dbReference>
<keyword evidence="1" id="KW-0175">Coiled coil</keyword>
<dbReference type="InterPro" id="IPR056003">
    <property type="entry name" value="CT398_CC_hairpin"/>
</dbReference>
<dbReference type="Proteomes" id="UP001304300">
    <property type="component" value="Chromosome"/>
</dbReference>
<evidence type="ECO:0000313" key="5">
    <source>
        <dbReference type="Proteomes" id="UP001304300"/>
    </source>
</evidence>
<feature type="domain" description="C4-type zinc ribbon" evidence="2">
    <location>
        <begin position="199"/>
        <end position="231"/>
    </location>
</feature>
<feature type="coiled-coil region" evidence="1">
    <location>
        <begin position="143"/>
        <end position="170"/>
    </location>
</feature>
<dbReference type="InterPro" id="IPR003743">
    <property type="entry name" value="Zf-RING_7"/>
</dbReference>
<dbReference type="RefSeq" id="WP_317834430.1">
    <property type="nucleotide sequence ID" value="NZ_CP136920.1"/>
</dbReference>
<accession>A0AAQ3LA76</accession>
<organism evidence="4 5">
    <name type="scientific">Rubellicoccus peritrichatus</name>
    <dbReference type="NCBI Taxonomy" id="3080537"/>
    <lineage>
        <taxon>Bacteria</taxon>
        <taxon>Pseudomonadati</taxon>
        <taxon>Verrucomicrobiota</taxon>
        <taxon>Opitutia</taxon>
        <taxon>Puniceicoccales</taxon>
        <taxon>Cerasicoccaceae</taxon>
        <taxon>Rubellicoccus</taxon>
    </lineage>
</organism>
<dbReference type="AlphaFoldDB" id="A0AAQ3LA76"/>
<feature type="domain" description="CT398-like coiled coil hairpin" evidence="3">
    <location>
        <begin position="12"/>
        <end position="183"/>
    </location>
</feature>
<evidence type="ECO:0000259" key="2">
    <source>
        <dbReference type="Pfam" id="PF02591"/>
    </source>
</evidence>
<dbReference type="Pfam" id="PF24481">
    <property type="entry name" value="CT398_CC"/>
    <property type="match status" value="1"/>
</dbReference>
<evidence type="ECO:0000313" key="4">
    <source>
        <dbReference type="EMBL" id="WOO41946.1"/>
    </source>
</evidence>
<keyword evidence="5" id="KW-1185">Reference proteome</keyword>
<proteinExistence type="predicted"/>
<evidence type="ECO:0000256" key="1">
    <source>
        <dbReference type="SAM" id="Coils"/>
    </source>
</evidence>
<gene>
    <name evidence="4" type="ORF">RZN69_02515</name>
</gene>
<evidence type="ECO:0000259" key="3">
    <source>
        <dbReference type="Pfam" id="PF24481"/>
    </source>
</evidence>
<dbReference type="EMBL" id="CP136920">
    <property type="protein sequence ID" value="WOO41946.1"/>
    <property type="molecule type" value="Genomic_DNA"/>
</dbReference>
<dbReference type="Gene3D" id="1.10.287.1490">
    <property type="match status" value="1"/>
</dbReference>
<sequence>MQPEIEKLLILQDRDGRRLSIETQITRLPREVEELEGKIKVEKDAIAAGALELKELEVKRNEIDQEVKVREEKIRKYLNQQLEVKKNDEYQALTHEIELMQKEIGELEEQEIAAMLEIDEKKSEYSVETDERMKRIGLFEGEVGNLKERENALKSELTEARQDSETAKADVDETYLKHYEQILGRGIRFPLVVPLDGSKCTGCHLKVSGEVEAAVRHKQGPMHCDNCSRIVYWD</sequence>
<dbReference type="KEGG" id="puo:RZN69_02515"/>
<name>A0AAQ3LA76_9BACT</name>
<feature type="coiled-coil region" evidence="1">
    <location>
        <begin position="53"/>
        <end position="117"/>
    </location>
</feature>
<reference evidence="4 5" key="1">
    <citation type="submission" date="2023-10" db="EMBL/GenBank/DDBJ databases">
        <title>Rubellicoccus peritrichatus gen. nov., sp. nov., isolated from an algae of coral reef tank.</title>
        <authorList>
            <person name="Luo J."/>
        </authorList>
    </citation>
    <scope>NUCLEOTIDE SEQUENCE [LARGE SCALE GENOMIC DNA]</scope>
    <source>
        <strain evidence="4 5">CR14</strain>
    </source>
</reference>